<dbReference type="STRING" id="2741.SAMN04489866_105103"/>
<evidence type="ECO:0000313" key="10">
    <source>
        <dbReference type="Proteomes" id="UP000198995"/>
    </source>
</evidence>
<comment type="similarity">
    <text evidence="2">Belongs to the nucleobase:cation symporter-2 (NCS2) (TC 2.A.40) family.</text>
</comment>
<evidence type="ECO:0000256" key="4">
    <source>
        <dbReference type="ARBA" id="ARBA00022475"/>
    </source>
</evidence>
<evidence type="ECO:0000313" key="9">
    <source>
        <dbReference type="EMBL" id="SDD67661.1"/>
    </source>
</evidence>
<organism evidence="9 10">
    <name type="scientific">Peptococcus niger</name>
    <dbReference type="NCBI Taxonomy" id="2741"/>
    <lineage>
        <taxon>Bacteria</taxon>
        <taxon>Bacillati</taxon>
        <taxon>Bacillota</taxon>
        <taxon>Clostridia</taxon>
        <taxon>Eubacteriales</taxon>
        <taxon>Peptococcaceae</taxon>
        <taxon>Peptococcus</taxon>
    </lineage>
</organism>
<dbReference type="Pfam" id="PF00860">
    <property type="entry name" value="Xan_ur_permease"/>
    <property type="match status" value="1"/>
</dbReference>
<dbReference type="NCBIfam" id="TIGR00801">
    <property type="entry name" value="ncs2"/>
    <property type="match status" value="1"/>
</dbReference>
<dbReference type="Proteomes" id="UP000198995">
    <property type="component" value="Unassembled WGS sequence"/>
</dbReference>
<dbReference type="RefSeq" id="WP_423230820.1">
    <property type="nucleotide sequence ID" value="NZ_FNAF01000005.1"/>
</dbReference>
<reference evidence="9 10" key="1">
    <citation type="submission" date="2016-10" db="EMBL/GenBank/DDBJ databases">
        <authorList>
            <person name="de Groot N.N."/>
        </authorList>
    </citation>
    <scope>NUCLEOTIDE SEQUENCE [LARGE SCALE GENOMIC DNA]</scope>
    <source>
        <strain evidence="9 10">DSM 20475</strain>
    </source>
</reference>
<feature type="transmembrane region" description="Helical" evidence="8">
    <location>
        <begin position="121"/>
        <end position="142"/>
    </location>
</feature>
<name>A0A1G6WPC3_PEPNI</name>
<feature type="transmembrane region" description="Helical" evidence="8">
    <location>
        <begin position="68"/>
        <end position="86"/>
    </location>
</feature>
<keyword evidence="6 8" id="KW-1133">Transmembrane helix</keyword>
<feature type="transmembrane region" description="Helical" evidence="8">
    <location>
        <begin position="162"/>
        <end position="179"/>
    </location>
</feature>
<keyword evidence="5 8" id="KW-0812">Transmembrane</keyword>
<proteinExistence type="inferred from homology"/>
<accession>A0A1G6WPC3</accession>
<feature type="transmembrane region" description="Helical" evidence="8">
    <location>
        <begin position="186"/>
        <end position="205"/>
    </location>
</feature>
<dbReference type="GO" id="GO:0005886">
    <property type="term" value="C:plasma membrane"/>
    <property type="evidence" value="ECO:0007669"/>
    <property type="project" value="UniProtKB-SubCell"/>
</dbReference>
<keyword evidence="10" id="KW-1185">Reference proteome</keyword>
<evidence type="ECO:0000256" key="3">
    <source>
        <dbReference type="ARBA" id="ARBA00022448"/>
    </source>
</evidence>
<feature type="transmembrane region" description="Helical" evidence="8">
    <location>
        <begin position="393"/>
        <end position="412"/>
    </location>
</feature>
<keyword evidence="7 8" id="KW-0472">Membrane</keyword>
<feature type="transmembrane region" description="Helical" evidence="8">
    <location>
        <begin position="336"/>
        <end position="357"/>
    </location>
</feature>
<dbReference type="NCBIfam" id="NF007995">
    <property type="entry name" value="PRK10720.1"/>
    <property type="match status" value="1"/>
</dbReference>
<evidence type="ECO:0000256" key="7">
    <source>
        <dbReference type="ARBA" id="ARBA00023136"/>
    </source>
</evidence>
<dbReference type="PANTHER" id="PTHR42810">
    <property type="entry name" value="PURINE PERMEASE C1399.01C-RELATED"/>
    <property type="match status" value="1"/>
</dbReference>
<feature type="transmembrane region" description="Helical" evidence="8">
    <location>
        <begin position="369"/>
        <end position="387"/>
    </location>
</feature>
<gene>
    <name evidence="9" type="ORF">SAMN04489866_105103</name>
</gene>
<keyword evidence="3" id="KW-0813">Transport</keyword>
<feature type="transmembrane region" description="Helical" evidence="8">
    <location>
        <begin position="92"/>
        <end position="114"/>
    </location>
</feature>
<dbReference type="PANTHER" id="PTHR42810:SF4">
    <property type="entry name" value="URIC ACID TRANSPORTER UACT"/>
    <property type="match status" value="1"/>
</dbReference>
<feature type="transmembrane region" description="Helical" evidence="8">
    <location>
        <begin position="225"/>
        <end position="242"/>
    </location>
</feature>
<dbReference type="EMBL" id="FNAF01000005">
    <property type="protein sequence ID" value="SDD67661.1"/>
    <property type="molecule type" value="Genomic_DNA"/>
</dbReference>
<dbReference type="InterPro" id="IPR006042">
    <property type="entry name" value="Xan_ur_permease"/>
</dbReference>
<evidence type="ECO:0000256" key="2">
    <source>
        <dbReference type="ARBA" id="ARBA00008821"/>
    </source>
</evidence>
<dbReference type="InterPro" id="IPR006043">
    <property type="entry name" value="NCS2"/>
</dbReference>
<protein>
    <submittedName>
        <fullName evidence="9">Uracil permease</fullName>
    </submittedName>
</protein>
<comment type="subcellular location">
    <subcellularLocation>
        <location evidence="1">Cell membrane</location>
        <topology evidence="1">Multi-pass membrane protein</topology>
    </subcellularLocation>
</comment>
<feature type="transmembrane region" description="Helical" evidence="8">
    <location>
        <begin position="45"/>
        <end position="61"/>
    </location>
</feature>
<sequence length="428" mass="45118">MARKFYDVESRPPWRESIPLSVQHLFAMFSASILVPTILGINPSVVLFFNGIGTLIFIFITKGSSPAYLGSSFAFIAPSLLIINASGMGYSYALGGFVASGLALMLVAVIVYFFGVAWINALLPPAAMGAVVALIGLELAGTAAKMGGIVLEDGANVDFNRVAVFIITLMAAVLGSIVLRGFLALIPVLLAIVIGYVAAAIVGLVDLTPVKEAAWFSLPAFSHPTFDWGAMTIILPATLVVISEHIGHQLVTGKIIGRNLIRKPGLHKTLFADGFSTMLSGLGGSVPTTTYGENIGVMAMTRVYSTWVIGGTAVLSIALGFIGKVSTLIQSIPPEVMGGVSFLLYGMIGVSGIRLLVDAKVDYNLPRNQALTAIPFITGLSGAYVQLGSVKLTGMALATVVALLLGLLLYLLDRLKLTQDRNELKENN</sequence>
<keyword evidence="4" id="KW-1003">Cell membrane</keyword>
<dbReference type="GO" id="GO:0042907">
    <property type="term" value="F:xanthine transmembrane transporter activity"/>
    <property type="evidence" value="ECO:0007669"/>
    <property type="project" value="TreeGrafter"/>
</dbReference>
<evidence type="ECO:0000256" key="6">
    <source>
        <dbReference type="ARBA" id="ARBA00022989"/>
    </source>
</evidence>
<evidence type="ECO:0000256" key="8">
    <source>
        <dbReference type="SAM" id="Phobius"/>
    </source>
</evidence>
<evidence type="ECO:0000256" key="5">
    <source>
        <dbReference type="ARBA" id="ARBA00022692"/>
    </source>
</evidence>
<evidence type="ECO:0000256" key="1">
    <source>
        <dbReference type="ARBA" id="ARBA00004651"/>
    </source>
</evidence>
<feature type="transmembrane region" description="Helical" evidence="8">
    <location>
        <begin position="304"/>
        <end position="324"/>
    </location>
</feature>
<dbReference type="AlphaFoldDB" id="A0A1G6WPC3"/>